<dbReference type="InterPro" id="IPR027417">
    <property type="entry name" value="P-loop_NTPase"/>
</dbReference>
<evidence type="ECO:0000313" key="7">
    <source>
        <dbReference type="EMBL" id="KIZ03682.1"/>
    </source>
</evidence>
<dbReference type="PROSITE" id="PS50052">
    <property type="entry name" value="GUANYLATE_KINASE_2"/>
    <property type="match status" value="1"/>
</dbReference>
<dbReference type="OrthoDB" id="544223at2759"/>
<evidence type="ECO:0000256" key="1">
    <source>
        <dbReference type="ARBA" id="ARBA00007220"/>
    </source>
</evidence>
<dbReference type="GO" id="GO:0005524">
    <property type="term" value="F:ATP binding"/>
    <property type="evidence" value="ECO:0007669"/>
    <property type="project" value="InterPro"/>
</dbReference>
<dbReference type="Pfam" id="PF00625">
    <property type="entry name" value="Guanylate_kin"/>
    <property type="match status" value="1"/>
</dbReference>
<reference evidence="7 8" key="1">
    <citation type="journal article" date="2013" name="BMC Genomics">
        <title>Reconstruction of the lipid metabolism for the microalga Monoraphidium neglectum from its genome sequence reveals characteristics suitable for biofuel production.</title>
        <authorList>
            <person name="Bogen C."/>
            <person name="Al-Dilaimi A."/>
            <person name="Albersmeier A."/>
            <person name="Wichmann J."/>
            <person name="Grundmann M."/>
            <person name="Rupp O."/>
            <person name="Lauersen K.J."/>
            <person name="Blifernez-Klassen O."/>
            <person name="Kalinowski J."/>
            <person name="Goesmann A."/>
            <person name="Mussgnug J.H."/>
            <person name="Kruse O."/>
        </authorList>
    </citation>
    <scope>NUCLEOTIDE SEQUENCE [LARGE SCALE GENOMIC DNA]</scope>
    <source>
        <strain evidence="7 8">SAG 48.87</strain>
    </source>
</reference>
<evidence type="ECO:0000256" key="3">
    <source>
        <dbReference type="ARBA" id="ARBA00022679"/>
    </source>
</evidence>
<keyword evidence="8" id="KW-1185">Reference proteome</keyword>
<dbReference type="EMBL" id="KK100805">
    <property type="protein sequence ID" value="KIZ03682.1"/>
    <property type="molecule type" value="Genomic_DNA"/>
</dbReference>
<dbReference type="Proteomes" id="UP000054498">
    <property type="component" value="Unassembled WGS sequence"/>
</dbReference>
<organism evidence="7 8">
    <name type="scientific">Monoraphidium neglectum</name>
    <dbReference type="NCBI Taxonomy" id="145388"/>
    <lineage>
        <taxon>Eukaryota</taxon>
        <taxon>Viridiplantae</taxon>
        <taxon>Chlorophyta</taxon>
        <taxon>core chlorophytes</taxon>
        <taxon>Chlorophyceae</taxon>
        <taxon>CS clade</taxon>
        <taxon>Sphaeropleales</taxon>
        <taxon>Selenastraceae</taxon>
        <taxon>Monoraphidium</taxon>
    </lineage>
</organism>
<dbReference type="Pfam" id="PF00406">
    <property type="entry name" value="ADK"/>
    <property type="match status" value="1"/>
</dbReference>
<dbReference type="STRING" id="145388.A0A0D2MTC6"/>
<dbReference type="KEGG" id="mng:MNEG_4275"/>
<protein>
    <recommendedName>
        <fullName evidence="2">adenylate kinase</fullName>
        <ecNumber evidence="2">2.7.4.3</ecNumber>
    </recommendedName>
</protein>
<dbReference type="RefSeq" id="XP_013902701.1">
    <property type="nucleotide sequence ID" value="XM_014047247.1"/>
</dbReference>
<dbReference type="SUPFAM" id="SSF52540">
    <property type="entry name" value="P-loop containing nucleoside triphosphate hydrolases"/>
    <property type="match status" value="2"/>
</dbReference>
<evidence type="ECO:0000313" key="8">
    <source>
        <dbReference type="Proteomes" id="UP000054498"/>
    </source>
</evidence>
<dbReference type="GO" id="GO:0004017">
    <property type="term" value="F:AMP kinase activity"/>
    <property type="evidence" value="ECO:0007669"/>
    <property type="project" value="UniProtKB-EC"/>
</dbReference>
<dbReference type="EC" id="2.7.4.3" evidence="2"/>
<dbReference type="AlphaFoldDB" id="A0A0D2MTC6"/>
<dbReference type="InterPro" id="IPR000850">
    <property type="entry name" value="Adenylat/UMP-CMP_kin"/>
</dbReference>
<evidence type="ECO:0000259" key="6">
    <source>
        <dbReference type="PROSITE" id="PS50052"/>
    </source>
</evidence>
<keyword evidence="4" id="KW-0547">Nucleotide-binding</keyword>
<comment type="similarity">
    <text evidence="1">Belongs to the adenylate kinase family.</text>
</comment>
<dbReference type="InterPro" id="IPR008144">
    <property type="entry name" value="Guanylate_kin-like_dom"/>
</dbReference>
<dbReference type="PANTHER" id="PTHR23359">
    <property type="entry name" value="NUCLEOTIDE KINASE"/>
    <property type="match status" value="1"/>
</dbReference>
<gene>
    <name evidence="7" type="ORF">MNEG_4275</name>
</gene>
<dbReference type="Gene3D" id="3.40.50.300">
    <property type="entry name" value="P-loop containing nucleotide triphosphate hydrolases"/>
    <property type="match status" value="2"/>
</dbReference>
<sequence>MMVVAHDTAARMVASGELLLHEKVLGHTYGVPATPVRRLVAAGKLVLLDLDRVEQAQQLRAAGFKAKVVLLRPPSLEALKRRLRRDVLANPPLGYDPGVAADAVWAQAEAEVAASQAADEAGAFDAAVTVDPEAPDAAVAMLAEALHKFYPAAVPDSLIWGYGQPLWDARCRVYGRKPLRVVVLGPAGSGKSTQCELLARRFGLPCVNAGELLHSEVQRRTPVGLEAERFMHGSRTVPDRFFKQLVSERLSAPDCQAVGWVLDGFPHTKSQAMWLFAAGLAPDKVIILEGSHALLMERISEPVHPLRADGSADKEVLARLEVRHDDSDENVARRLALWDLQVKGLREAFQDVTLRTPCKSGVAQVCEAIESFVTLEARLGLAGTEPEVIPSWQLPELTYRVLSVAR</sequence>
<name>A0A0D2MTC6_9CHLO</name>
<feature type="domain" description="Guanylate kinase-like" evidence="6">
    <location>
        <begin position="1"/>
        <end position="147"/>
    </location>
</feature>
<proteinExistence type="inferred from homology"/>
<dbReference type="InterPro" id="IPR008145">
    <property type="entry name" value="GK/Ca_channel_bsu"/>
</dbReference>
<evidence type="ECO:0000256" key="4">
    <source>
        <dbReference type="ARBA" id="ARBA00022741"/>
    </source>
</evidence>
<evidence type="ECO:0000256" key="2">
    <source>
        <dbReference type="ARBA" id="ARBA00012955"/>
    </source>
</evidence>
<dbReference type="PRINTS" id="PR00094">
    <property type="entry name" value="ADENYLTKNASE"/>
</dbReference>
<dbReference type="CDD" id="cd01428">
    <property type="entry name" value="ADK"/>
    <property type="match status" value="1"/>
</dbReference>
<accession>A0A0D2MTC6</accession>
<keyword evidence="5 7" id="KW-0418">Kinase</keyword>
<dbReference type="GeneID" id="25737153"/>
<keyword evidence="3 7" id="KW-0808">Transferase</keyword>
<dbReference type="HAMAP" id="MF_00235">
    <property type="entry name" value="Adenylate_kinase_Adk"/>
    <property type="match status" value="1"/>
</dbReference>
<evidence type="ECO:0000256" key="5">
    <source>
        <dbReference type="ARBA" id="ARBA00022777"/>
    </source>
</evidence>